<keyword evidence="1 4" id="KW-0489">Methyltransferase</keyword>
<dbReference type="PROSITE" id="PS50076">
    <property type="entry name" value="DNAJ_2"/>
    <property type="match status" value="1"/>
</dbReference>
<keyword evidence="8" id="KW-1185">Reference proteome</keyword>
<evidence type="ECO:0000256" key="1">
    <source>
        <dbReference type="ARBA" id="ARBA00022603"/>
    </source>
</evidence>
<dbReference type="InterPro" id="IPR001623">
    <property type="entry name" value="DnaJ_domain"/>
</dbReference>
<dbReference type="InterPro" id="IPR029063">
    <property type="entry name" value="SAM-dependent_MTases_sf"/>
</dbReference>
<keyword evidence="5" id="KW-0812">Transmembrane</keyword>
<dbReference type="Gene3D" id="3.40.50.150">
    <property type="entry name" value="Vaccinia Virus protein VP39"/>
    <property type="match status" value="2"/>
</dbReference>
<dbReference type="OrthoDB" id="412876at2759"/>
<dbReference type="AlphaFoldDB" id="A0A2A2LT53"/>
<dbReference type="SUPFAM" id="SSF53335">
    <property type="entry name" value="S-adenosyl-L-methionine-dependent methyltransferases"/>
    <property type="match status" value="2"/>
</dbReference>
<dbReference type="SUPFAM" id="SSF46565">
    <property type="entry name" value="Chaperone J-domain"/>
    <property type="match status" value="1"/>
</dbReference>
<evidence type="ECO:0000256" key="3">
    <source>
        <dbReference type="ARBA" id="ARBA00022691"/>
    </source>
</evidence>
<protein>
    <recommendedName>
        <fullName evidence="6">J domain-containing protein</fullName>
    </recommendedName>
</protein>
<dbReference type="PANTHER" id="PTHR11006:SF4">
    <property type="entry name" value="PROTEIN ARGININE N-METHYLTRANSFERASE 7"/>
    <property type="match status" value="1"/>
</dbReference>
<dbReference type="GO" id="GO:0016274">
    <property type="term" value="F:protein-arginine N-methyltransferase activity"/>
    <property type="evidence" value="ECO:0007669"/>
    <property type="project" value="InterPro"/>
</dbReference>
<feature type="domain" description="J" evidence="6">
    <location>
        <begin position="697"/>
        <end position="763"/>
    </location>
</feature>
<keyword evidence="5" id="KW-1133">Transmembrane helix</keyword>
<dbReference type="GO" id="GO:0032259">
    <property type="term" value="P:methylation"/>
    <property type="evidence" value="ECO:0007669"/>
    <property type="project" value="UniProtKB-KW"/>
</dbReference>
<dbReference type="EMBL" id="LIAE01006457">
    <property type="protein sequence ID" value="PAV89338.1"/>
    <property type="molecule type" value="Genomic_DNA"/>
</dbReference>
<dbReference type="CDD" id="cd06257">
    <property type="entry name" value="DnaJ"/>
    <property type="match status" value="1"/>
</dbReference>
<dbReference type="CDD" id="cd02440">
    <property type="entry name" value="AdoMet_MTases"/>
    <property type="match status" value="1"/>
</dbReference>
<evidence type="ECO:0000313" key="8">
    <source>
        <dbReference type="Proteomes" id="UP000218231"/>
    </source>
</evidence>
<dbReference type="PROSITE" id="PS51678">
    <property type="entry name" value="SAM_MT_PRMT"/>
    <property type="match status" value="1"/>
</dbReference>
<dbReference type="Pfam" id="PF22528">
    <property type="entry name" value="PRMT_C"/>
    <property type="match status" value="1"/>
</dbReference>
<dbReference type="SMART" id="SM00271">
    <property type="entry name" value="DnaJ"/>
    <property type="match status" value="1"/>
</dbReference>
<dbReference type="InterPro" id="IPR025799">
    <property type="entry name" value="Arg_MeTrfase"/>
</dbReference>
<evidence type="ECO:0000256" key="2">
    <source>
        <dbReference type="ARBA" id="ARBA00022679"/>
    </source>
</evidence>
<dbReference type="PRINTS" id="PR00625">
    <property type="entry name" value="JDOMAIN"/>
</dbReference>
<dbReference type="GO" id="GO:0042054">
    <property type="term" value="F:histone methyltransferase activity"/>
    <property type="evidence" value="ECO:0007669"/>
    <property type="project" value="TreeGrafter"/>
</dbReference>
<dbReference type="Proteomes" id="UP000218231">
    <property type="component" value="Unassembled WGS sequence"/>
</dbReference>
<proteinExistence type="predicted"/>
<evidence type="ECO:0000313" key="7">
    <source>
        <dbReference type="EMBL" id="PAV89338.1"/>
    </source>
</evidence>
<dbReference type="Pfam" id="PF00226">
    <property type="entry name" value="DnaJ"/>
    <property type="match status" value="1"/>
</dbReference>
<comment type="caution">
    <text evidence="7">The sequence shown here is derived from an EMBL/GenBank/DDBJ whole genome shotgun (WGS) entry which is preliminary data.</text>
</comment>
<accession>A0A2A2LT53</accession>
<keyword evidence="5" id="KW-0472">Membrane</keyword>
<organism evidence="7 8">
    <name type="scientific">Diploscapter pachys</name>
    <dbReference type="NCBI Taxonomy" id="2018661"/>
    <lineage>
        <taxon>Eukaryota</taxon>
        <taxon>Metazoa</taxon>
        <taxon>Ecdysozoa</taxon>
        <taxon>Nematoda</taxon>
        <taxon>Chromadorea</taxon>
        <taxon>Rhabditida</taxon>
        <taxon>Rhabditina</taxon>
        <taxon>Rhabditomorpha</taxon>
        <taxon>Rhabditoidea</taxon>
        <taxon>Rhabditidae</taxon>
        <taxon>Diploscapter</taxon>
    </lineage>
</organism>
<sequence>MFIQQVNKITGKVEWVVRDEDYDLTQEIARSRFADMILDFDRNDMFYEGLKTVIPEVRSRDGYVHVLDIGTGTGLLSMMAVELGADRVSALEVFDPMAKCARQIVKANQVHDKVISSRSTDLEQLNGDVQRPNVIVAEVFDTELIGEGALRTFRDALDNLVAPGCRVVPSTARMWLTPIQGVFLSKFDAPPRLPGDEGSNSNEEDSPLGVVCPGSSAVFDCQISQIDPSKFACLSEPILAFDFDFESSSSIKFDESLSRTVKCSQSGRVDAFLVWWDLDMDGKGGNFIDMAPKWSKQALKPYQWRDHWMQAVYFPTHKNARFDAGQEMKIVCSHDEYSLWFDAAPSNESQVSVERPYCICRMHAFLTRYNIYRMHALFENEQFVDFVEQNSRNQTVICPGEGSLLGLVAAKTAKKVLIVDKNTHFREILEKYKQYYQLLNIDIYESVEKLPVEIGDSSELMTVLAEPFYLTAMNPIDHLRYIHEVKTIREKYNNSNIIACPREANLCMLPVAFTRLHNIAAPVGTVHGFDLSAFDELSYKARQATDALVDEQNLWEYEGTADGEAVTVHKWNVDEELEDVKSGSVIPLRQSTNGIAVWMEWQFSGEVSLSTGLLQSVNPGDSPKWNVGFKQGVYFLSPQQIGQSNITVSMHYNASENEMVLWQRLSTSRSCPSLHLLHPVASPFSLHCRQAGTSSKDYYGVLGIKPNATAKEVKVAFYKKSKEYHPDTNPDNADESARKFHQVTEAYEVLGSDEKRKLYDMNRKRTFEEIKHHSSPYVRPTAHRHHVQYEDLGLNYKQFELFQKTARQRRQTTQAQNDQRTKEFFDKFGGRPIYKNEYDEMFEEFLRSTGNKGKSEAELLKEIEMEKRQHAAKYPVPEFERIIETKRRQEKMENVKLLLGLIGGCILGGVTLYATSVR</sequence>
<evidence type="ECO:0000256" key="5">
    <source>
        <dbReference type="SAM" id="Phobius"/>
    </source>
</evidence>
<dbReference type="FunFam" id="3.40.50.150:FF:000071">
    <property type="entry name" value="Protein arginine N-methyltransferase 7"/>
    <property type="match status" value="1"/>
</dbReference>
<dbReference type="Pfam" id="PF06325">
    <property type="entry name" value="PrmA"/>
    <property type="match status" value="1"/>
</dbReference>
<dbReference type="InterPro" id="IPR036869">
    <property type="entry name" value="J_dom_sf"/>
</dbReference>
<dbReference type="STRING" id="2018661.A0A2A2LT53"/>
<dbReference type="InterPro" id="IPR055135">
    <property type="entry name" value="PRMT_dom"/>
</dbReference>
<feature type="transmembrane region" description="Helical" evidence="5">
    <location>
        <begin position="897"/>
        <end position="915"/>
    </location>
</feature>
<name>A0A2A2LT53_9BILA</name>
<gene>
    <name evidence="7" type="ORF">WR25_05571</name>
</gene>
<evidence type="ECO:0000259" key="6">
    <source>
        <dbReference type="PROSITE" id="PS50076"/>
    </source>
</evidence>
<dbReference type="Gene3D" id="1.10.287.110">
    <property type="entry name" value="DnaJ domain"/>
    <property type="match status" value="1"/>
</dbReference>
<keyword evidence="3 4" id="KW-0949">S-adenosyl-L-methionine</keyword>
<reference evidence="7 8" key="1">
    <citation type="journal article" date="2017" name="Curr. Biol.">
        <title>Genome architecture and evolution of a unichromosomal asexual nematode.</title>
        <authorList>
            <person name="Fradin H."/>
            <person name="Zegar C."/>
            <person name="Gutwein M."/>
            <person name="Lucas J."/>
            <person name="Kovtun M."/>
            <person name="Corcoran D."/>
            <person name="Baugh L.R."/>
            <person name="Kiontke K."/>
            <person name="Gunsalus K."/>
            <person name="Fitch D.H."/>
            <person name="Piano F."/>
        </authorList>
    </citation>
    <scope>NUCLEOTIDE SEQUENCE [LARGE SCALE GENOMIC DNA]</scope>
    <source>
        <strain evidence="7">PF1309</strain>
    </source>
</reference>
<dbReference type="Gene3D" id="2.70.160.11">
    <property type="entry name" value="Hnrnp arginine n-methyltransferase1"/>
    <property type="match status" value="2"/>
</dbReference>
<evidence type="ECO:0000256" key="4">
    <source>
        <dbReference type="PROSITE-ProRule" id="PRU01015"/>
    </source>
</evidence>
<keyword evidence="2 4" id="KW-0808">Transferase</keyword>
<dbReference type="PANTHER" id="PTHR11006">
    <property type="entry name" value="PROTEIN ARGININE N-METHYLTRANSFERASE"/>
    <property type="match status" value="1"/>
</dbReference>